<dbReference type="PANTHER" id="PTHR47366:SF1">
    <property type="entry name" value="TWO-ON-TWO HEMOGLOBIN-3"/>
    <property type="match status" value="1"/>
</dbReference>
<dbReference type="InterPro" id="IPR019795">
    <property type="entry name" value="Globin_bac-like_CS"/>
</dbReference>
<dbReference type="InterPro" id="IPR012292">
    <property type="entry name" value="Globin/Proto"/>
</dbReference>
<evidence type="ECO:0000256" key="5">
    <source>
        <dbReference type="ARBA" id="ARBA00023004"/>
    </source>
</evidence>
<evidence type="ECO:0000256" key="4">
    <source>
        <dbReference type="ARBA" id="ARBA00022723"/>
    </source>
</evidence>
<dbReference type="PROSITE" id="PS01213">
    <property type="entry name" value="GLOBIN_FAM_2"/>
    <property type="match status" value="1"/>
</dbReference>
<dbReference type="SUPFAM" id="SSF46458">
    <property type="entry name" value="Globin-like"/>
    <property type="match status" value="1"/>
</dbReference>
<dbReference type="InterPro" id="IPR009050">
    <property type="entry name" value="Globin-like_sf"/>
</dbReference>
<dbReference type="GO" id="GO:0005344">
    <property type="term" value="F:oxygen carrier activity"/>
    <property type="evidence" value="ECO:0007669"/>
    <property type="project" value="InterPro"/>
</dbReference>
<keyword evidence="5" id="KW-0408">Iron</keyword>
<dbReference type="GO" id="GO:0046872">
    <property type="term" value="F:metal ion binding"/>
    <property type="evidence" value="ECO:0007669"/>
    <property type="project" value="UniProtKB-KW"/>
</dbReference>
<dbReference type="Gene3D" id="1.10.490.10">
    <property type="entry name" value="Globins"/>
    <property type="match status" value="1"/>
</dbReference>
<proteinExistence type="inferred from homology"/>
<dbReference type="GO" id="GO:0020037">
    <property type="term" value="F:heme binding"/>
    <property type="evidence" value="ECO:0007669"/>
    <property type="project" value="InterPro"/>
</dbReference>
<dbReference type="Proteomes" id="UP000271587">
    <property type="component" value="Chromosome"/>
</dbReference>
<name>A0A3G6J7F6_9CORY</name>
<reference evidence="7 8" key="1">
    <citation type="submission" date="2018-11" db="EMBL/GenBank/DDBJ databases">
        <authorList>
            <person name="Kleinhagauer T."/>
            <person name="Glaeser S.P."/>
            <person name="Spergser J."/>
            <person name="Ruckert C."/>
            <person name="Kaempfer P."/>
            <person name="Busse H.-J."/>
        </authorList>
    </citation>
    <scope>NUCLEOTIDE SEQUENCE [LARGE SCALE GENOMIC DNA]</scope>
    <source>
        <strain evidence="7 8">W8</strain>
    </source>
</reference>
<dbReference type="OrthoDB" id="9790913at2"/>
<keyword evidence="3" id="KW-0349">Heme</keyword>
<evidence type="ECO:0000256" key="1">
    <source>
        <dbReference type="ARBA" id="ARBA00001971"/>
    </source>
</evidence>
<dbReference type="KEGG" id="cgk:CGERO_08345"/>
<dbReference type="InterPro" id="IPR001486">
    <property type="entry name" value="Hemoglobin_trunc"/>
</dbReference>
<evidence type="ECO:0000256" key="3">
    <source>
        <dbReference type="ARBA" id="ARBA00022617"/>
    </source>
</evidence>
<dbReference type="RefSeq" id="WP_123934959.1">
    <property type="nucleotide sequence ID" value="NZ_CP033897.1"/>
</dbReference>
<keyword evidence="2" id="KW-0813">Transport</keyword>
<keyword evidence="8" id="KW-1185">Reference proteome</keyword>
<evidence type="ECO:0000313" key="7">
    <source>
        <dbReference type="EMBL" id="AZA11964.1"/>
    </source>
</evidence>
<evidence type="ECO:0000313" key="8">
    <source>
        <dbReference type="Proteomes" id="UP000271587"/>
    </source>
</evidence>
<comment type="similarity">
    <text evidence="6">Belongs to the truncated hemoglobin family. Group II subfamily.</text>
</comment>
<dbReference type="PANTHER" id="PTHR47366">
    <property type="entry name" value="TWO-ON-TWO HEMOGLOBIN-3"/>
    <property type="match status" value="1"/>
</dbReference>
<dbReference type="GO" id="GO:0019825">
    <property type="term" value="F:oxygen binding"/>
    <property type="evidence" value="ECO:0007669"/>
    <property type="project" value="InterPro"/>
</dbReference>
<dbReference type="EMBL" id="CP033897">
    <property type="protein sequence ID" value="AZA11964.1"/>
    <property type="molecule type" value="Genomic_DNA"/>
</dbReference>
<evidence type="ECO:0000256" key="2">
    <source>
        <dbReference type="ARBA" id="ARBA00022448"/>
    </source>
</evidence>
<organism evidence="7 8">
    <name type="scientific">Corynebacterium gerontici</name>
    <dbReference type="NCBI Taxonomy" id="2079234"/>
    <lineage>
        <taxon>Bacteria</taxon>
        <taxon>Bacillati</taxon>
        <taxon>Actinomycetota</taxon>
        <taxon>Actinomycetes</taxon>
        <taxon>Mycobacteriales</taxon>
        <taxon>Corynebacteriaceae</taxon>
        <taxon>Corynebacterium</taxon>
    </lineage>
</organism>
<dbReference type="CDD" id="cd14771">
    <property type="entry name" value="TrHb2_Mt-trHbO-like_O"/>
    <property type="match status" value="1"/>
</dbReference>
<gene>
    <name evidence="7" type="primary">glbO</name>
    <name evidence="7" type="ORF">CGERO_08345</name>
</gene>
<comment type="cofactor">
    <cofactor evidence="1">
        <name>heme</name>
        <dbReference type="ChEBI" id="CHEBI:30413"/>
    </cofactor>
</comment>
<dbReference type="InterPro" id="IPR044203">
    <property type="entry name" value="GlbO/GLB3-like"/>
</dbReference>
<protein>
    <submittedName>
        <fullName evidence="7">Group 2 truncated hemoglobin GlbO</fullName>
    </submittedName>
</protein>
<accession>A0A3G6J7F6</accession>
<dbReference type="AlphaFoldDB" id="A0A3G6J7F6"/>
<dbReference type="Pfam" id="PF01152">
    <property type="entry name" value="Bac_globin"/>
    <property type="match status" value="1"/>
</dbReference>
<sequence>MSQATLFDTVGGQATFDEVVHRFYLRVREDDILGPMYPADDWEGAEARLRMFLTQYWGGPTDYSEQRGHPRLRMRHAHFHIDSKAAQRWLELMDAAIDDVDVEKLGEAQRAAMREHMQRVAYMLINAAG</sequence>
<evidence type="ECO:0000256" key="6">
    <source>
        <dbReference type="ARBA" id="ARBA00034496"/>
    </source>
</evidence>
<keyword evidence="4" id="KW-0479">Metal-binding</keyword>